<keyword evidence="2" id="KW-1185">Reference proteome</keyword>
<organismHost>
    <name type="scientific">Wiseana cervinata</name>
    <dbReference type="NCBI Taxonomy" id="107013"/>
</organismHost>
<evidence type="ECO:0000313" key="2">
    <source>
        <dbReference type="Proteomes" id="UP000112896"/>
    </source>
</evidence>
<accession>G0T5I2</accession>
<dbReference type="GeneID" id="10963878"/>
<name>G0T5I2_IRV9</name>
<dbReference type="KEGG" id="vg:10963878"/>
<dbReference type="EMBL" id="GQ918152">
    <property type="protein sequence ID" value="ADO00500.1"/>
    <property type="molecule type" value="Genomic_DNA"/>
</dbReference>
<dbReference type="InterPro" id="IPR035913">
    <property type="entry name" value="RPB5-like_sf"/>
</dbReference>
<reference evidence="1 2" key="1">
    <citation type="journal article" date="2011" name="J. Virol.">
        <title>Genomic and proteomic analysis of invertebrate iridovirus type 9.</title>
        <authorList>
            <person name="Wong C.K."/>
            <person name="Young V.L."/>
            <person name="Kleffmann T."/>
            <person name="Ward V.K."/>
        </authorList>
    </citation>
    <scope>NUCLEOTIDE SEQUENCE [LARGE SCALE GENOMIC DNA]</scope>
</reference>
<evidence type="ECO:0000313" key="1">
    <source>
        <dbReference type="EMBL" id="ADO00500.1"/>
    </source>
</evidence>
<dbReference type="Gene3D" id="3.90.940.20">
    <property type="entry name" value="RPB5-like RNA polymerase subunit"/>
    <property type="match status" value="1"/>
</dbReference>
<organism evidence="1 2">
    <name type="scientific">Wiseana iridescent virus</name>
    <name type="common">WIV</name>
    <name type="synonym">Insect iridescent virus type 9</name>
    <dbReference type="NCBI Taxonomy" id="68347"/>
    <lineage>
        <taxon>Viruses</taxon>
        <taxon>Varidnaviria</taxon>
        <taxon>Bamfordvirae</taxon>
        <taxon>Nucleocytoviricota</taxon>
        <taxon>Megaviricetes</taxon>
        <taxon>Pimascovirales</taxon>
        <taxon>Pimascovirales incertae sedis</taxon>
        <taxon>Iridoviridae</taxon>
        <taxon>Betairidovirinae</taxon>
        <taxon>Chloriridovirus</taxon>
        <taxon>Chloriridovirus wiseana1</taxon>
        <taxon>Invertebrate iridescent virus 9</taxon>
    </lineage>
</organism>
<proteinExistence type="predicted"/>
<protein>
    <submittedName>
        <fullName evidence="1">Uncharacterized protein</fullName>
    </submittedName>
</protein>
<dbReference type="RefSeq" id="YP_004732939.1">
    <property type="nucleotide sequence ID" value="NC_015780.1"/>
</dbReference>
<dbReference type="Proteomes" id="UP000112896">
    <property type="component" value="Segment"/>
</dbReference>
<sequence length="172" mass="20194">MKFEIVKEMMVQRNFKEYKIKEDNYIIGVTMNTLGNNEYIYIKIYPGKFEIKVVREFLSTKFNIHNEGVTTKISNKNVVQLIIICKSFQNSHVKEFKELSPHIQLIRSDFFNINITKKAPSHLKVDGSIIKNKKELPILKISDPNCIFYNFVKGDLIKIIRSDGEVCYRLVR</sequence>
<dbReference type="SUPFAM" id="SSF55287">
    <property type="entry name" value="RPB5-like RNA polymerase subunit"/>
    <property type="match status" value="1"/>
</dbReference>